<sequence length="151" mass="17274">MMKVSPVIVKRDLFCNEAKMEIPFDTRFGASRVRSRVAFAIRPKKRKRGESFESPSESEGSRVYICSQARLTPWRTMLCLVAESLHALVECVAMRRDGNAVKPMPDKGPVRRSERSVVLPRYPPSGLTDAIHIILRHPVLYYRPAFRSTKE</sequence>
<dbReference type="Proteomes" id="UP000324222">
    <property type="component" value="Unassembled WGS sequence"/>
</dbReference>
<evidence type="ECO:0000313" key="1">
    <source>
        <dbReference type="EMBL" id="MPC34405.1"/>
    </source>
</evidence>
<comment type="caution">
    <text evidence="1">The sequence shown here is derived from an EMBL/GenBank/DDBJ whole genome shotgun (WGS) entry which is preliminary data.</text>
</comment>
<keyword evidence="2" id="KW-1185">Reference proteome</keyword>
<gene>
    <name evidence="1" type="ORF">E2C01_027792</name>
</gene>
<proteinExistence type="predicted"/>
<protein>
    <submittedName>
        <fullName evidence="1">Uncharacterized protein</fullName>
    </submittedName>
</protein>
<dbReference type="EMBL" id="VSRR010003048">
    <property type="protein sequence ID" value="MPC34405.1"/>
    <property type="molecule type" value="Genomic_DNA"/>
</dbReference>
<accession>A0A5B7ELU5</accession>
<dbReference type="AlphaFoldDB" id="A0A5B7ELU5"/>
<reference evidence="1 2" key="1">
    <citation type="submission" date="2019-05" db="EMBL/GenBank/DDBJ databases">
        <title>Another draft genome of Portunus trituberculatus and its Hox gene families provides insights of decapod evolution.</title>
        <authorList>
            <person name="Jeong J.-H."/>
            <person name="Song I."/>
            <person name="Kim S."/>
            <person name="Choi T."/>
            <person name="Kim D."/>
            <person name="Ryu S."/>
            <person name="Kim W."/>
        </authorList>
    </citation>
    <scope>NUCLEOTIDE SEQUENCE [LARGE SCALE GENOMIC DNA]</scope>
    <source>
        <tissue evidence="1">Muscle</tissue>
    </source>
</reference>
<name>A0A5B7ELU5_PORTR</name>
<organism evidence="1 2">
    <name type="scientific">Portunus trituberculatus</name>
    <name type="common">Swimming crab</name>
    <name type="synonym">Neptunus trituberculatus</name>
    <dbReference type="NCBI Taxonomy" id="210409"/>
    <lineage>
        <taxon>Eukaryota</taxon>
        <taxon>Metazoa</taxon>
        <taxon>Ecdysozoa</taxon>
        <taxon>Arthropoda</taxon>
        <taxon>Crustacea</taxon>
        <taxon>Multicrustacea</taxon>
        <taxon>Malacostraca</taxon>
        <taxon>Eumalacostraca</taxon>
        <taxon>Eucarida</taxon>
        <taxon>Decapoda</taxon>
        <taxon>Pleocyemata</taxon>
        <taxon>Brachyura</taxon>
        <taxon>Eubrachyura</taxon>
        <taxon>Portunoidea</taxon>
        <taxon>Portunidae</taxon>
        <taxon>Portuninae</taxon>
        <taxon>Portunus</taxon>
    </lineage>
</organism>
<evidence type="ECO:0000313" key="2">
    <source>
        <dbReference type="Proteomes" id="UP000324222"/>
    </source>
</evidence>